<evidence type="ECO:0000256" key="10">
    <source>
        <dbReference type="ARBA" id="ARBA00023306"/>
    </source>
</evidence>
<comment type="function">
    <text evidence="11">Site-specific tyrosine recombinase, which acts by catalyzing the cutting and rejoining of the recombining DNA molecules. The XerC-XerD complex is essential to convert dimers of the bacterial chromosome into monomers to permit their segregation at cell division. It also contributes to the segregational stability of plasmids.</text>
</comment>
<dbReference type="NCBIfam" id="NF001399">
    <property type="entry name" value="PRK00283.1"/>
    <property type="match status" value="1"/>
</dbReference>
<dbReference type="GO" id="GO:0007059">
    <property type="term" value="P:chromosome segregation"/>
    <property type="evidence" value="ECO:0007669"/>
    <property type="project" value="UniProtKB-UniRule"/>
</dbReference>
<dbReference type="NCBIfam" id="TIGR02225">
    <property type="entry name" value="recomb_XerD"/>
    <property type="match status" value="1"/>
</dbReference>
<evidence type="ECO:0000256" key="7">
    <source>
        <dbReference type="ARBA" id="ARBA00022908"/>
    </source>
</evidence>
<organism evidence="14 15">
    <name type="scientific">Halospina denitrificans</name>
    <dbReference type="NCBI Taxonomy" id="332522"/>
    <lineage>
        <taxon>Bacteria</taxon>
        <taxon>Pseudomonadati</taxon>
        <taxon>Pseudomonadota</taxon>
        <taxon>Gammaproteobacteria</taxon>
        <taxon>Halospina</taxon>
    </lineage>
</organism>
<dbReference type="PANTHER" id="PTHR30349">
    <property type="entry name" value="PHAGE INTEGRASE-RELATED"/>
    <property type="match status" value="1"/>
</dbReference>
<evidence type="ECO:0000256" key="2">
    <source>
        <dbReference type="ARBA" id="ARBA00010450"/>
    </source>
</evidence>
<keyword evidence="9 11" id="KW-0233">DNA recombination</keyword>
<gene>
    <name evidence="11" type="primary">xerD</name>
    <name evidence="14" type="ORF">DES49_2467</name>
</gene>
<evidence type="ECO:0000256" key="3">
    <source>
        <dbReference type="ARBA" id="ARBA00015810"/>
    </source>
</evidence>
<dbReference type="EMBL" id="SOAX01000006">
    <property type="protein sequence ID" value="TDT38490.1"/>
    <property type="molecule type" value="Genomic_DNA"/>
</dbReference>
<dbReference type="InterPro" id="IPR011010">
    <property type="entry name" value="DNA_brk_join_enz"/>
</dbReference>
<feature type="active site" description="O-(3'-phospho-DNA)-tyrosine intermediate" evidence="11">
    <location>
        <position position="282"/>
    </location>
</feature>
<dbReference type="RefSeq" id="WP_243865039.1">
    <property type="nucleotide sequence ID" value="NZ_SOAX01000006.1"/>
</dbReference>
<dbReference type="Pfam" id="PF02899">
    <property type="entry name" value="Phage_int_SAM_1"/>
    <property type="match status" value="1"/>
</dbReference>
<reference evidence="14 15" key="1">
    <citation type="submission" date="2019-03" db="EMBL/GenBank/DDBJ databases">
        <title>Genomic Encyclopedia of Type Strains, Phase IV (KMG-IV): sequencing the most valuable type-strain genomes for metagenomic binning, comparative biology and taxonomic classification.</title>
        <authorList>
            <person name="Goeker M."/>
        </authorList>
    </citation>
    <scope>NUCLEOTIDE SEQUENCE [LARGE SCALE GENOMIC DNA]</scope>
    <source>
        <strain evidence="14 15">DSM 15505</strain>
    </source>
</reference>
<dbReference type="InterPro" id="IPR004107">
    <property type="entry name" value="Integrase_SAM-like_N"/>
</dbReference>
<dbReference type="HAMAP" id="MF_01807">
    <property type="entry name" value="Recomb_XerD"/>
    <property type="match status" value="1"/>
</dbReference>
<accession>A0A4R7JKI0</accession>
<proteinExistence type="inferred from homology"/>
<comment type="caution">
    <text evidence="14">The sequence shown here is derived from an EMBL/GenBank/DDBJ whole genome shotgun (WGS) entry which is preliminary data.</text>
</comment>
<keyword evidence="8 11" id="KW-0238">DNA-binding</keyword>
<dbReference type="HAMAP" id="MF_01808">
    <property type="entry name" value="Recomb_XerC_XerD"/>
    <property type="match status" value="1"/>
</dbReference>
<evidence type="ECO:0000259" key="12">
    <source>
        <dbReference type="PROSITE" id="PS51898"/>
    </source>
</evidence>
<dbReference type="Gene3D" id="1.10.150.130">
    <property type="match status" value="1"/>
</dbReference>
<keyword evidence="15" id="KW-1185">Reference proteome</keyword>
<dbReference type="PROSITE" id="PS51900">
    <property type="entry name" value="CB"/>
    <property type="match status" value="1"/>
</dbReference>
<dbReference type="NCBIfam" id="NF040815">
    <property type="entry name" value="recomb_XerA_Arch"/>
    <property type="match status" value="1"/>
</dbReference>
<sequence>MAETRNESFIADFSESLWLESGLSDRSRLSYESDLRQFSRWLNERHPGTELAGVDRTCLMDYLASVLSEGARASTAARRLSTLRRFYRYLLREGHISQDPTLKLDNPRLTRRLPDTLTEADIEALLDCPDTDEPLELRDRAMMELLYACGLRVSELVALRIVQVNRRQGVVRLTGKGNKERLVPMGEEALEWLEQYLEQARPILAGDHGGDALFPGARGGHLTRQAFWYRIRQYATRAGINKPLSPHTLRHAFATHLLNHGADLRVVQMLLGHSDLSTTQIYTHVARERLQNLHRTHHPRG</sequence>
<dbReference type="InterPro" id="IPR044068">
    <property type="entry name" value="CB"/>
</dbReference>
<keyword evidence="4 11" id="KW-0963">Cytoplasm</keyword>
<keyword evidence="7 11" id="KW-0229">DNA integration</keyword>
<evidence type="ECO:0000256" key="11">
    <source>
        <dbReference type="HAMAP-Rule" id="MF_01807"/>
    </source>
</evidence>
<name>A0A4R7JKI0_9GAMM</name>
<evidence type="ECO:0000256" key="9">
    <source>
        <dbReference type="ARBA" id="ARBA00023172"/>
    </source>
</evidence>
<keyword evidence="10 11" id="KW-0131">Cell cycle</keyword>
<dbReference type="InterPro" id="IPR010998">
    <property type="entry name" value="Integrase_recombinase_N"/>
</dbReference>
<dbReference type="InterPro" id="IPR023009">
    <property type="entry name" value="Tyrosine_recombinase_XerC/XerD"/>
</dbReference>
<dbReference type="InterPro" id="IPR050090">
    <property type="entry name" value="Tyrosine_recombinase_XerCD"/>
</dbReference>
<evidence type="ECO:0000313" key="15">
    <source>
        <dbReference type="Proteomes" id="UP000295830"/>
    </source>
</evidence>
<dbReference type="CDD" id="cd00798">
    <property type="entry name" value="INT_XerDC_C"/>
    <property type="match status" value="1"/>
</dbReference>
<dbReference type="GO" id="GO:0003677">
    <property type="term" value="F:DNA binding"/>
    <property type="evidence" value="ECO:0007669"/>
    <property type="project" value="UniProtKB-UniRule"/>
</dbReference>
<feature type="active site" evidence="11">
    <location>
        <position position="273"/>
    </location>
</feature>
<feature type="domain" description="Core-binding (CB)" evidence="13">
    <location>
        <begin position="4"/>
        <end position="91"/>
    </location>
</feature>
<dbReference type="GO" id="GO:0006313">
    <property type="term" value="P:DNA transposition"/>
    <property type="evidence" value="ECO:0007669"/>
    <property type="project" value="UniProtKB-UniRule"/>
</dbReference>
<feature type="active site" evidence="11">
    <location>
        <position position="152"/>
    </location>
</feature>
<feature type="active site" evidence="11">
    <location>
        <position position="247"/>
    </location>
</feature>
<evidence type="ECO:0000256" key="1">
    <source>
        <dbReference type="ARBA" id="ARBA00004496"/>
    </source>
</evidence>
<comment type="similarity">
    <text evidence="2 11">Belongs to the 'phage' integrase family. XerD subfamily.</text>
</comment>
<protein>
    <recommendedName>
        <fullName evidence="3 11">Tyrosine recombinase XerD</fullName>
    </recommendedName>
</protein>
<dbReference type="GO" id="GO:0009037">
    <property type="term" value="F:tyrosine-based site-specific recombinase activity"/>
    <property type="evidence" value="ECO:0007669"/>
    <property type="project" value="UniProtKB-UniRule"/>
</dbReference>
<dbReference type="SUPFAM" id="SSF56349">
    <property type="entry name" value="DNA breaking-rejoining enzymes"/>
    <property type="match status" value="1"/>
</dbReference>
<dbReference type="GO" id="GO:0051301">
    <property type="term" value="P:cell division"/>
    <property type="evidence" value="ECO:0007669"/>
    <property type="project" value="UniProtKB-KW"/>
</dbReference>
<comment type="subcellular location">
    <subcellularLocation>
        <location evidence="1 11">Cytoplasm</location>
    </subcellularLocation>
</comment>
<keyword evidence="5 11" id="KW-0132">Cell division</keyword>
<dbReference type="InterPro" id="IPR002104">
    <property type="entry name" value="Integrase_catalytic"/>
</dbReference>
<dbReference type="InterPro" id="IPR011932">
    <property type="entry name" value="Recomb_XerD"/>
</dbReference>
<dbReference type="PROSITE" id="PS51898">
    <property type="entry name" value="TYR_RECOMBINASE"/>
    <property type="match status" value="1"/>
</dbReference>
<dbReference type="InterPro" id="IPR013762">
    <property type="entry name" value="Integrase-like_cat_sf"/>
</dbReference>
<dbReference type="AlphaFoldDB" id="A0A4R7JKI0"/>
<evidence type="ECO:0000259" key="13">
    <source>
        <dbReference type="PROSITE" id="PS51900"/>
    </source>
</evidence>
<feature type="domain" description="Tyr recombinase" evidence="12">
    <location>
        <begin position="112"/>
        <end position="295"/>
    </location>
</feature>
<dbReference type="Pfam" id="PF00589">
    <property type="entry name" value="Phage_integrase"/>
    <property type="match status" value="1"/>
</dbReference>
<comment type="subunit">
    <text evidence="11">Forms a cyclic heterotetrameric complex composed of two molecules of XerC and two molecules of XerD.</text>
</comment>
<feature type="active site" evidence="11">
    <location>
        <position position="176"/>
    </location>
</feature>
<dbReference type="Gene3D" id="1.10.443.10">
    <property type="entry name" value="Intergrase catalytic core"/>
    <property type="match status" value="1"/>
</dbReference>
<evidence type="ECO:0000256" key="8">
    <source>
        <dbReference type="ARBA" id="ARBA00023125"/>
    </source>
</evidence>
<keyword evidence="6 11" id="KW-0159">Chromosome partition</keyword>
<evidence type="ECO:0000313" key="14">
    <source>
        <dbReference type="EMBL" id="TDT38490.1"/>
    </source>
</evidence>
<dbReference type="GO" id="GO:0005737">
    <property type="term" value="C:cytoplasm"/>
    <property type="evidence" value="ECO:0007669"/>
    <property type="project" value="UniProtKB-SubCell"/>
</dbReference>
<evidence type="ECO:0000256" key="4">
    <source>
        <dbReference type="ARBA" id="ARBA00022490"/>
    </source>
</evidence>
<dbReference type="Proteomes" id="UP000295830">
    <property type="component" value="Unassembled WGS sequence"/>
</dbReference>
<evidence type="ECO:0000256" key="5">
    <source>
        <dbReference type="ARBA" id="ARBA00022618"/>
    </source>
</evidence>
<dbReference type="PANTHER" id="PTHR30349:SF90">
    <property type="entry name" value="TYROSINE RECOMBINASE XERD"/>
    <property type="match status" value="1"/>
</dbReference>
<feature type="active site" evidence="11">
    <location>
        <position position="250"/>
    </location>
</feature>
<evidence type="ECO:0000256" key="6">
    <source>
        <dbReference type="ARBA" id="ARBA00022829"/>
    </source>
</evidence>